<keyword evidence="2" id="KW-1185">Reference proteome</keyword>
<sequence>MSNNEQDETPKARMLARIYEELSHYFTWQMRKNYSYIQKVTPAVLRMLHFDLTGNAATNNGFKGTKFDTFWNEIEAYFNKQIRGYLYNPLPSNINVLSDKWICLQFCPTNAVTIRAMYYTGQFKVKFQVQGRMLQKSSEDTHYCAALFRYLREFCIQYRQWACLISADNKHKIPIGEEVVVSTDVRNRCSIVTQGSILAAADHDFSKLSLMPSVYVSYKDTIFEPKMLPILCLYTNGGPNHRCNYGSVQIVLIGLFLCGDFDLLVAVRVALKRDSISPESENLFGMVNTLGDIRKKAEKSNKLESELKECIMGIQEILKNQTVRLRLKNNKFKYHFLASQEEITEVFE</sequence>
<evidence type="ECO:0000313" key="1">
    <source>
        <dbReference type="EMBL" id="CAG8806196.1"/>
    </source>
</evidence>
<protein>
    <submittedName>
        <fullName evidence="1">6163_t:CDS:1</fullName>
    </submittedName>
</protein>
<evidence type="ECO:0000313" key="2">
    <source>
        <dbReference type="Proteomes" id="UP000789901"/>
    </source>
</evidence>
<comment type="caution">
    <text evidence="1">The sequence shown here is derived from an EMBL/GenBank/DDBJ whole genome shotgun (WGS) entry which is preliminary data.</text>
</comment>
<dbReference type="EMBL" id="CAJVQB010025384">
    <property type="protein sequence ID" value="CAG8806196.1"/>
    <property type="molecule type" value="Genomic_DNA"/>
</dbReference>
<gene>
    <name evidence="1" type="ORF">GMARGA_LOCUS24246</name>
</gene>
<feature type="non-terminal residue" evidence="1">
    <location>
        <position position="348"/>
    </location>
</feature>
<name>A0ABN7VYJ0_GIGMA</name>
<organism evidence="1 2">
    <name type="scientific">Gigaspora margarita</name>
    <dbReference type="NCBI Taxonomy" id="4874"/>
    <lineage>
        <taxon>Eukaryota</taxon>
        <taxon>Fungi</taxon>
        <taxon>Fungi incertae sedis</taxon>
        <taxon>Mucoromycota</taxon>
        <taxon>Glomeromycotina</taxon>
        <taxon>Glomeromycetes</taxon>
        <taxon>Diversisporales</taxon>
        <taxon>Gigasporaceae</taxon>
        <taxon>Gigaspora</taxon>
    </lineage>
</organism>
<accession>A0ABN7VYJ0</accession>
<dbReference type="Proteomes" id="UP000789901">
    <property type="component" value="Unassembled WGS sequence"/>
</dbReference>
<reference evidence="1 2" key="1">
    <citation type="submission" date="2021-06" db="EMBL/GenBank/DDBJ databases">
        <authorList>
            <person name="Kallberg Y."/>
            <person name="Tangrot J."/>
            <person name="Rosling A."/>
        </authorList>
    </citation>
    <scope>NUCLEOTIDE SEQUENCE [LARGE SCALE GENOMIC DNA]</scope>
    <source>
        <strain evidence="1 2">120-4 pot B 10/14</strain>
    </source>
</reference>
<proteinExistence type="predicted"/>